<name>A0A9W8YB49_9PLEO</name>
<dbReference type="AlphaFoldDB" id="A0A9W8YB49"/>
<dbReference type="Proteomes" id="UP001140560">
    <property type="component" value="Unassembled WGS sequence"/>
</dbReference>
<sequence length="189" mass="18752">MQIKNLAALVAAAALSSTTVADFVIITKIPTPTAIPDNIQSYISSLENFVTSKIGELTASLGTSAVSEAASAHTALESFVKTASYSIPSDVTDIGALETFTTVPDWYSALPSDVKSYYDANNAKVQSLLNEAILGANATTTGASVSGSKTGSATGSAATAQSTGGAAPSSVAKVVGAGVAAAFVGVLAL</sequence>
<reference evidence="3" key="1">
    <citation type="submission" date="2022-10" db="EMBL/GenBank/DDBJ databases">
        <title>Tapping the CABI collections for fungal endophytes: first genome assemblies for Collariella, Neodidymelliopsis, Ascochyta clinopodiicola, Didymella pomorum, Didymosphaeria variabile, Neocosmospora piperis and Neocucurbitaria cava.</title>
        <authorList>
            <person name="Hill R."/>
        </authorList>
    </citation>
    <scope>NUCLEOTIDE SEQUENCE</scope>
    <source>
        <strain evidence="3">IMI 356814</strain>
    </source>
</reference>
<keyword evidence="2" id="KW-0732">Signal</keyword>
<comment type="caution">
    <text evidence="3">The sequence shown here is derived from an EMBL/GenBank/DDBJ whole genome shotgun (WGS) entry which is preliminary data.</text>
</comment>
<evidence type="ECO:0000256" key="1">
    <source>
        <dbReference type="SAM" id="MobiDB-lite"/>
    </source>
</evidence>
<organism evidence="3 4">
    <name type="scientific">Neocucurbitaria cava</name>
    <dbReference type="NCBI Taxonomy" id="798079"/>
    <lineage>
        <taxon>Eukaryota</taxon>
        <taxon>Fungi</taxon>
        <taxon>Dikarya</taxon>
        <taxon>Ascomycota</taxon>
        <taxon>Pezizomycotina</taxon>
        <taxon>Dothideomycetes</taxon>
        <taxon>Pleosporomycetidae</taxon>
        <taxon>Pleosporales</taxon>
        <taxon>Pleosporineae</taxon>
        <taxon>Cucurbitariaceae</taxon>
        <taxon>Neocucurbitaria</taxon>
    </lineage>
</organism>
<protein>
    <submittedName>
        <fullName evidence="3">Uncharacterized protein</fullName>
    </submittedName>
</protein>
<keyword evidence="4" id="KW-1185">Reference proteome</keyword>
<gene>
    <name evidence="3" type="ORF">N0V83_003434</name>
</gene>
<dbReference type="EMBL" id="JAPEUY010000005">
    <property type="protein sequence ID" value="KAJ4373143.1"/>
    <property type="molecule type" value="Genomic_DNA"/>
</dbReference>
<evidence type="ECO:0000313" key="3">
    <source>
        <dbReference type="EMBL" id="KAJ4373143.1"/>
    </source>
</evidence>
<feature type="region of interest" description="Disordered" evidence="1">
    <location>
        <begin position="142"/>
        <end position="165"/>
    </location>
</feature>
<evidence type="ECO:0000256" key="2">
    <source>
        <dbReference type="SAM" id="SignalP"/>
    </source>
</evidence>
<evidence type="ECO:0000313" key="4">
    <source>
        <dbReference type="Proteomes" id="UP001140560"/>
    </source>
</evidence>
<accession>A0A9W8YB49</accession>
<feature type="chain" id="PRO_5040870793" evidence="2">
    <location>
        <begin position="22"/>
        <end position="189"/>
    </location>
</feature>
<proteinExistence type="predicted"/>
<feature type="signal peptide" evidence="2">
    <location>
        <begin position="1"/>
        <end position="21"/>
    </location>
</feature>
<dbReference type="OrthoDB" id="5419608at2759"/>